<proteinExistence type="predicted"/>
<evidence type="ECO:0000313" key="3">
    <source>
        <dbReference type="Proteomes" id="UP001314200"/>
    </source>
</evidence>
<feature type="region of interest" description="Disordered" evidence="1">
    <location>
        <begin position="117"/>
        <end position="152"/>
    </location>
</feature>
<evidence type="ECO:0000313" key="2">
    <source>
        <dbReference type="EMBL" id="CAK1243339.1"/>
    </source>
</evidence>
<organism evidence="2 3">
    <name type="scientific">Fructobacillus cardui</name>
    <dbReference type="NCBI Taxonomy" id="2893170"/>
    <lineage>
        <taxon>Bacteria</taxon>
        <taxon>Bacillati</taxon>
        <taxon>Bacillota</taxon>
        <taxon>Bacilli</taxon>
        <taxon>Lactobacillales</taxon>
        <taxon>Lactobacillaceae</taxon>
        <taxon>Fructobacillus</taxon>
    </lineage>
</organism>
<sequence length="255" mass="29162">MQKSILRRGNKRNFTQVSNSAIDNKNLSLQAKGLLVEMLSKPDDWVFYKSNIVDWATNGRDATNKAFKELEDAGYVETKQEHGELGKFTSLIITVYDEPFTDNRLLETRQRETSNWKTVNGKPATTNTNLTNTNTNTNNTNTKNTNSQPKADSEIELKNQFSDIWSLYPKRPRGNKKTSFTKYKKAIKDGVKHEDIKSGLNSYIRQLKAQGTDNKYIKNADTWFNQAGWEDEYTTQSSGTIGNQDLTKAYGDWDF</sequence>
<dbReference type="RefSeq" id="WP_338344296.1">
    <property type="nucleotide sequence ID" value="NZ_CAUZLY010000007.1"/>
</dbReference>
<dbReference type="Proteomes" id="UP001314200">
    <property type="component" value="Unassembled WGS sequence"/>
</dbReference>
<keyword evidence="3" id="KW-1185">Reference proteome</keyword>
<feature type="compositionally biased region" description="Low complexity" evidence="1">
    <location>
        <begin position="125"/>
        <end position="146"/>
    </location>
</feature>
<accession>A0ABN9YSX9</accession>
<comment type="caution">
    <text evidence="2">The sequence shown here is derived from an EMBL/GenBank/DDBJ whole genome shotgun (WGS) entry which is preliminary data.</text>
</comment>
<evidence type="ECO:0000256" key="1">
    <source>
        <dbReference type="SAM" id="MobiDB-lite"/>
    </source>
</evidence>
<dbReference type="EMBL" id="CAUZLY010000007">
    <property type="protein sequence ID" value="CAK1243339.1"/>
    <property type="molecule type" value="Genomic_DNA"/>
</dbReference>
<protein>
    <submittedName>
        <fullName evidence="2">DNA replication protein DnaD (DnaD)</fullName>
    </submittedName>
</protein>
<gene>
    <name evidence="2" type="ORF">R82641_BJNNKPBH_00868</name>
</gene>
<reference evidence="2 3" key="1">
    <citation type="submission" date="2023-10" db="EMBL/GenBank/DDBJ databases">
        <authorList>
            <person name="Botero Cardona J."/>
        </authorList>
    </citation>
    <scope>NUCLEOTIDE SEQUENCE [LARGE SCALE GENOMIC DNA]</scope>
    <source>
        <strain evidence="2 3">R-82641</strain>
    </source>
</reference>
<name>A0ABN9YSX9_9LACO</name>